<organism evidence="3 4">
    <name type="scientific">Schaedlerella arabinosiphila</name>
    <dbReference type="NCBI Taxonomy" id="2044587"/>
    <lineage>
        <taxon>Bacteria</taxon>
        <taxon>Bacillati</taxon>
        <taxon>Bacillota</taxon>
        <taxon>Clostridia</taxon>
        <taxon>Lachnospirales</taxon>
        <taxon>Lachnospiraceae</taxon>
        <taxon>Schaedlerella</taxon>
    </lineage>
</organism>
<dbReference type="InterPro" id="IPR011766">
    <property type="entry name" value="TPP_enzyme_TPP-bd"/>
</dbReference>
<accession>A0A426DLI2</accession>
<evidence type="ECO:0000313" key="3">
    <source>
        <dbReference type="EMBL" id="RRK33608.1"/>
    </source>
</evidence>
<keyword evidence="4" id="KW-1185">Reference proteome</keyword>
<dbReference type="RefSeq" id="WP_125128837.1">
    <property type="nucleotide sequence ID" value="NZ_RHJS01000002.1"/>
</dbReference>
<sequence>MRLKAPETVTFTKSGFCPGCGHGLAVRLIAETAEKMGLNEKLITVVDVACGSLNINSWKFDTIMAAHGRPIPTAIGIKKVRPENPVLAYIGDGAAYAIGMAEMMHAGIRNDNILTVVINNGLFGMTGGQCAPTSLPGQVTTSTPHGKDPAKWGMPFQIEKAFSGLHIAYLARGSLADAKGIRISKKYIETAFEKHMAGEGFCLVELLSPCPTNMNMAPVKCVQRINEEMIPYFPLGELKK</sequence>
<dbReference type="GO" id="GO:0016625">
    <property type="term" value="F:oxidoreductase activity, acting on the aldehyde or oxo group of donors, iron-sulfur protein as acceptor"/>
    <property type="evidence" value="ECO:0007669"/>
    <property type="project" value="UniProtKB-ARBA"/>
</dbReference>
<dbReference type="EMBL" id="RHJS01000002">
    <property type="protein sequence ID" value="RRK33608.1"/>
    <property type="molecule type" value="Genomic_DNA"/>
</dbReference>
<dbReference type="InterPro" id="IPR029061">
    <property type="entry name" value="THDP-binding"/>
</dbReference>
<evidence type="ECO:0000256" key="1">
    <source>
        <dbReference type="ARBA" id="ARBA00023002"/>
    </source>
</evidence>
<protein>
    <submittedName>
        <fullName evidence="3">2-oxoglutarate oxidoreductase</fullName>
    </submittedName>
</protein>
<dbReference type="AlphaFoldDB" id="A0A426DLI2"/>
<dbReference type="Pfam" id="PF02775">
    <property type="entry name" value="TPP_enzyme_C"/>
    <property type="match status" value="1"/>
</dbReference>
<dbReference type="PANTHER" id="PTHR48084">
    <property type="entry name" value="2-OXOGLUTARATE OXIDOREDUCTASE SUBUNIT KORB-RELATED"/>
    <property type="match status" value="1"/>
</dbReference>
<feature type="domain" description="Thiamine pyrophosphate enzyme TPP-binding" evidence="2">
    <location>
        <begin position="55"/>
        <end position="205"/>
    </location>
</feature>
<dbReference type="GO" id="GO:0045333">
    <property type="term" value="P:cellular respiration"/>
    <property type="evidence" value="ECO:0007669"/>
    <property type="project" value="UniProtKB-ARBA"/>
</dbReference>
<dbReference type="Gene3D" id="3.40.50.970">
    <property type="match status" value="1"/>
</dbReference>
<name>A0A426DLI2_9FIRM</name>
<dbReference type="SUPFAM" id="SSF52518">
    <property type="entry name" value="Thiamin diphosphate-binding fold (THDP-binding)"/>
    <property type="match status" value="1"/>
</dbReference>
<reference evidence="3" key="1">
    <citation type="submission" date="2018-10" db="EMBL/GenBank/DDBJ databases">
        <title>Schaedlerella arabinophila gen. nov. sp. nov., isolated from the mouse intestinal tract and comparative analysis with the genome of the closely related altered Schaedler flora strain ASF502.</title>
        <authorList>
            <person name="Miyake S."/>
            <person name="Soh M."/>
            <person name="Seedorf H."/>
        </authorList>
    </citation>
    <scope>NUCLEOTIDE SEQUENCE [LARGE SCALE GENOMIC DNA]</scope>
    <source>
        <strain evidence="3">DSM 106076</strain>
    </source>
</reference>
<dbReference type="InterPro" id="IPR051457">
    <property type="entry name" value="2-oxoacid:Fd_oxidoreductase"/>
</dbReference>
<dbReference type="Proteomes" id="UP000274920">
    <property type="component" value="Unassembled WGS sequence"/>
</dbReference>
<evidence type="ECO:0000259" key="2">
    <source>
        <dbReference type="Pfam" id="PF02775"/>
    </source>
</evidence>
<comment type="caution">
    <text evidence="3">The sequence shown here is derived from an EMBL/GenBank/DDBJ whole genome shotgun (WGS) entry which is preliminary data.</text>
</comment>
<proteinExistence type="predicted"/>
<evidence type="ECO:0000313" key="4">
    <source>
        <dbReference type="Proteomes" id="UP000274920"/>
    </source>
</evidence>
<gene>
    <name evidence="3" type="ORF">EBB54_21300</name>
</gene>
<keyword evidence="1" id="KW-0560">Oxidoreductase</keyword>
<dbReference type="GO" id="GO:0030976">
    <property type="term" value="F:thiamine pyrophosphate binding"/>
    <property type="evidence" value="ECO:0007669"/>
    <property type="project" value="InterPro"/>
</dbReference>
<dbReference type="PANTHER" id="PTHR48084:SF3">
    <property type="entry name" value="SUBUNIT OF PYRUVATE:FLAVODOXIN OXIDOREDUCTASE"/>
    <property type="match status" value="1"/>
</dbReference>